<organism evidence="2">
    <name type="scientific">uncultured Caudovirales phage</name>
    <dbReference type="NCBI Taxonomy" id="2100421"/>
    <lineage>
        <taxon>Viruses</taxon>
        <taxon>Duplodnaviria</taxon>
        <taxon>Heunggongvirae</taxon>
        <taxon>Uroviricota</taxon>
        <taxon>Caudoviricetes</taxon>
        <taxon>Peduoviridae</taxon>
        <taxon>Maltschvirus</taxon>
        <taxon>Maltschvirus maltsch</taxon>
    </lineage>
</organism>
<accession>A0A6J5M8Y8</accession>
<protein>
    <submittedName>
        <fullName evidence="2">Baseplate wedge subunit</fullName>
    </submittedName>
</protein>
<evidence type="ECO:0000259" key="1">
    <source>
        <dbReference type="Pfam" id="PF04965"/>
    </source>
</evidence>
<reference evidence="2" key="1">
    <citation type="submission" date="2020-04" db="EMBL/GenBank/DDBJ databases">
        <authorList>
            <person name="Chiriac C."/>
            <person name="Salcher M."/>
            <person name="Ghai R."/>
            <person name="Kavagutti S V."/>
        </authorList>
    </citation>
    <scope>NUCLEOTIDE SEQUENCE</scope>
</reference>
<sequence>MAIDLGNVQVIDLSENSHTILGIAINTSPKTGGAFQPNYTTLQQAKSNLVNLILTKKGERVAQPDFGCDIWRILFEPIINGEIDARVESTILDAVSTWLPYISIDEILLDYSPELIDSYGFNVEIRFSLASNPNLNESVTINVNP</sequence>
<gene>
    <name evidence="2" type="ORF">UFOVP449_67</name>
</gene>
<feature type="domain" description="IraD/Gp25-like" evidence="1">
    <location>
        <begin position="46"/>
        <end position="132"/>
    </location>
</feature>
<name>A0A6J5M8Y8_9CAUD</name>
<dbReference type="Pfam" id="PF04965">
    <property type="entry name" value="GPW_gp25"/>
    <property type="match status" value="1"/>
</dbReference>
<dbReference type="SUPFAM" id="SSF160719">
    <property type="entry name" value="gpW/gp25-like"/>
    <property type="match status" value="1"/>
</dbReference>
<dbReference type="Gene3D" id="3.10.450.40">
    <property type="match status" value="1"/>
</dbReference>
<dbReference type="EMBL" id="LR796420">
    <property type="protein sequence ID" value="CAB4142672.1"/>
    <property type="molecule type" value="Genomic_DNA"/>
</dbReference>
<dbReference type="InterPro" id="IPR007048">
    <property type="entry name" value="IraD/Gp25-like"/>
</dbReference>
<evidence type="ECO:0000313" key="2">
    <source>
        <dbReference type="EMBL" id="CAB4142672.1"/>
    </source>
</evidence>
<proteinExistence type="predicted"/>